<gene>
    <name evidence="2" type="ORF">ACFQNJ_03895</name>
</gene>
<dbReference type="EMBL" id="JBHTBX010000002">
    <property type="protein sequence ID" value="MFC7433646.1"/>
    <property type="molecule type" value="Genomic_DNA"/>
</dbReference>
<dbReference type="Proteomes" id="UP001596495">
    <property type="component" value="Unassembled WGS sequence"/>
</dbReference>
<sequence>MAEPVPDSASTQWPDSGAEVSLQPVARLVYASISQVDGPVLQEMRRIRDQALPRNEADGLKVALLHIRGWFVEWIEGPEQAIEALLSRVDRDHRHHSLRVLHRSVGQPRLFRPWIGAIVQSDESMVDVARRVLDLQHRHEADRLPEPASVWLSLCSPPAEAMRSPIGAFPRIMLLSAAGSTAFDLTSWVARETGQPLIRRRFAGAADDAPDVESDYVDLPDIGPAGVRLIANARKGLAMGMTHAFLPDYAAVLVLLGEDDSRNQRLLARLLSACRQVHHVPLIIGAGHGMAIGADLQSLVEKQGYPWQAVDLGSARAGLSATWQAVAPALAMLGREDTAATRPAG</sequence>
<protein>
    <submittedName>
        <fullName evidence="2">BLUF domain-containing protein</fullName>
    </submittedName>
</protein>
<organism evidence="2 3">
    <name type="scientific">Hydrogenophaga bisanensis</name>
    <dbReference type="NCBI Taxonomy" id="439611"/>
    <lineage>
        <taxon>Bacteria</taxon>
        <taxon>Pseudomonadati</taxon>
        <taxon>Pseudomonadota</taxon>
        <taxon>Betaproteobacteria</taxon>
        <taxon>Burkholderiales</taxon>
        <taxon>Comamonadaceae</taxon>
        <taxon>Hydrogenophaga</taxon>
    </lineage>
</organism>
<evidence type="ECO:0000259" key="1">
    <source>
        <dbReference type="PROSITE" id="PS50925"/>
    </source>
</evidence>
<keyword evidence="3" id="KW-1185">Reference proteome</keyword>
<proteinExistence type="predicted"/>
<dbReference type="PROSITE" id="PS50925">
    <property type="entry name" value="BLUF"/>
    <property type="match status" value="1"/>
</dbReference>
<reference evidence="3" key="1">
    <citation type="journal article" date="2019" name="Int. J. Syst. Evol. Microbiol.">
        <title>The Global Catalogue of Microorganisms (GCM) 10K type strain sequencing project: providing services to taxonomists for standard genome sequencing and annotation.</title>
        <authorList>
            <consortium name="The Broad Institute Genomics Platform"/>
            <consortium name="The Broad Institute Genome Sequencing Center for Infectious Disease"/>
            <person name="Wu L."/>
            <person name="Ma J."/>
        </authorList>
    </citation>
    <scope>NUCLEOTIDE SEQUENCE [LARGE SCALE GENOMIC DNA]</scope>
    <source>
        <strain evidence="3">CCUG 54518</strain>
    </source>
</reference>
<evidence type="ECO:0000313" key="3">
    <source>
        <dbReference type="Proteomes" id="UP001596495"/>
    </source>
</evidence>
<dbReference type="InterPro" id="IPR036046">
    <property type="entry name" value="Acylphosphatase-like_dom_sf"/>
</dbReference>
<dbReference type="Gene3D" id="3.30.70.100">
    <property type="match status" value="1"/>
</dbReference>
<dbReference type="SMART" id="SM01034">
    <property type="entry name" value="BLUF"/>
    <property type="match status" value="1"/>
</dbReference>
<dbReference type="InterPro" id="IPR007024">
    <property type="entry name" value="BLUF_domain"/>
</dbReference>
<dbReference type="Pfam" id="PF04940">
    <property type="entry name" value="BLUF"/>
    <property type="match status" value="1"/>
</dbReference>
<evidence type="ECO:0000313" key="2">
    <source>
        <dbReference type="EMBL" id="MFC7433646.1"/>
    </source>
</evidence>
<feature type="domain" description="BLUF" evidence="1">
    <location>
        <begin position="25"/>
        <end position="117"/>
    </location>
</feature>
<comment type="caution">
    <text evidence="2">The sequence shown here is derived from an EMBL/GenBank/DDBJ whole genome shotgun (WGS) entry which is preliminary data.</text>
</comment>
<accession>A0ABW2R6A7</accession>
<name>A0ABW2R6A7_9BURK</name>
<dbReference type="SUPFAM" id="SSF54975">
    <property type="entry name" value="Acylphosphatase/BLUF domain-like"/>
    <property type="match status" value="1"/>
</dbReference>
<dbReference type="RefSeq" id="WP_382253951.1">
    <property type="nucleotide sequence ID" value="NZ_JBHTBX010000002.1"/>
</dbReference>